<organism evidence="2 3">
    <name type="scientific">Larsenimonas suaedae</name>
    <dbReference type="NCBI Taxonomy" id="1851019"/>
    <lineage>
        <taxon>Bacteria</taxon>
        <taxon>Pseudomonadati</taxon>
        <taxon>Pseudomonadota</taxon>
        <taxon>Gammaproteobacteria</taxon>
        <taxon>Oceanospirillales</taxon>
        <taxon>Halomonadaceae</taxon>
        <taxon>Larsenimonas</taxon>
    </lineage>
</organism>
<dbReference type="EMBL" id="JARWAO010000002">
    <property type="protein sequence ID" value="MDR5895247.1"/>
    <property type="molecule type" value="Genomic_DNA"/>
</dbReference>
<accession>A0ABU1GUI5</accession>
<sequence>MNKLGERIRDLREQAGISKAALARRVGVSDVTISYWESGAIQRVGHSRLGPLSKALGCSVGYLLGDSRMSVSETKAVYDASTNHVPIYQLTQNPECLGGKTAAQTMIPTGLLPDHWKAIKGFLLCTEPDQSFDFFGHGEWLFVVPALRFTESGLYVVEEQRQLKIRRLLLDDGQCDAEDSQGRRESLAVHCLPRARVMGSMTPMSL</sequence>
<feature type="domain" description="HTH cro/C1-type" evidence="1">
    <location>
        <begin position="8"/>
        <end position="63"/>
    </location>
</feature>
<protein>
    <submittedName>
        <fullName evidence="2">Helix-turn-helix domain-containing protein</fullName>
    </submittedName>
</protein>
<proteinExistence type="predicted"/>
<evidence type="ECO:0000313" key="2">
    <source>
        <dbReference type="EMBL" id="MDR5895247.1"/>
    </source>
</evidence>
<dbReference type="InterPro" id="IPR001387">
    <property type="entry name" value="Cro/C1-type_HTH"/>
</dbReference>
<name>A0ABU1GUI5_9GAMM</name>
<keyword evidence="3" id="KW-1185">Reference proteome</keyword>
<dbReference type="Gene3D" id="1.10.260.40">
    <property type="entry name" value="lambda repressor-like DNA-binding domains"/>
    <property type="match status" value="1"/>
</dbReference>
<gene>
    <name evidence="2" type="ORF">QC825_04045</name>
</gene>
<dbReference type="CDD" id="cd00093">
    <property type="entry name" value="HTH_XRE"/>
    <property type="match status" value="1"/>
</dbReference>
<dbReference type="Proteomes" id="UP001269375">
    <property type="component" value="Unassembled WGS sequence"/>
</dbReference>
<dbReference type="PROSITE" id="PS50943">
    <property type="entry name" value="HTH_CROC1"/>
    <property type="match status" value="1"/>
</dbReference>
<reference evidence="2 3" key="1">
    <citation type="submission" date="2023-04" db="EMBL/GenBank/DDBJ databases">
        <title>A long-awaited taxogenomic arrangement of the family Halomonadaceae.</title>
        <authorList>
            <person name="De La Haba R."/>
            <person name="Chuvochina M."/>
            <person name="Wittouck S."/>
            <person name="Arahal D.R."/>
            <person name="Sanchez-Porro C."/>
            <person name="Hugenholtz P."/>
            <person name="Ventosa A."/>
        </authorList>
    </citation>
    <scope>NUCLEOTIDE SEQUENCE [LARGE SCALE GENOMIC DNA]</scope>
    <source>
        <strain evidence="2 3">DSM 22428</strain>
    </source>
</reference>
<dbReference type="RefSeq" id="WP_251590657.1">
    <property type="nucleotide sequence ID" value="NZ_JAMLJI010000001.1"/>
</dbReference>
<dbReference type="SUPFAM" id="SSF47413">
    <property type="entry name" value="lambda repressor-like DNA-binding domains"/>
    <property type="match status" value="1"/>
</dbReference>
<dbReference type="InterPro" id="IPR010982">
    <property type="entry name" value="Lambda_DNA-bd_dom_sf"/>
</dbReference>
<evidence type="ECO:0000259" key="1">
    <source>
        <dbReference type="PROSITE" id="PS50943"/>
    </source>
</evidence>
<dbReference type="SMART" id="SM00530">
    <property type="entry name" value="HTH_XRE"/>
    <property type="match status" value="1"/>
</dbReference>
<dbReference type="Pfam" id="PF13560">
    <property type="entry name" value="HTH_31"/>
    <property type="match status" value="1"/>
</dbReference>
<comment type="caution">
    <text evidence="2">The sequence shown here is derived from an EMBL/GenBank/DDBJ whole genome shotgun (WGS) entry which is preliminary data.</text>
</comment>
<evidence type="ECO:0000313" key="3">
    <source>
        <dbReference type="Proteomes" id="UP001269375"/>
    </source>
</evidence>